<accession>A0A8S5U9V4</accession>
<keyword evidence="1" id="KW-0472">Membrane</keyword>
<name>A0A8S5U9V4_9CAUD</name>
<evidence type="ECO:0000313" key="2">
    <source>
        <dbReference type="EMBL" id="DAF91271.1"/>
    </source>
</evidence>
<protein>
    <submittedName>
        <fullName evidence="2">60S ribosomal subunit</fullName>
    </submittedName>
</protein>
<sequence>MQTTFKLDNGTAYDCPFCGLASVGILYVDVLGVTLAEALAMFSAPANTRHMEYRAGEETVTYDGYTKILGVEYAYNNTTAVRVSLRRPYEGENV</sequence>
<feature type="transmembrane region" description="Helical" evidence="1">
    <location>
        <begin position="20"/>
        <end position="44"/>
    </location>
</feature>
<keyword evidence="1" id="KW-0812">Transmembrane</keyword>
<reference evidence="2" key="1">
    <citation type="journal article" date="2021" name="Proc. Natl. Acad. Sci. U.S.A.">
        <title>A Catalog of Tens of Thousands of Viruses from Human Metagenomes Reveals Hidden Associations with Chronic Diseases.</title>
        <authorList>
            <person name="Tisza M.J."/>
            <person name="Buck C.B."/>
        </authorList>
    </citation>
    <scope>NUCLEOTIDE SEQUENCE</scope>
    <source>
        <strain evidence="2">Ctij073</strain>
    </source>
</reference>
<dbReference type="EMBL" id="BK016048">
    <property type="protein sequence ID" value="DAF91271.1"/>
    <property type="molecule type" value="Genomic_DNA"/>
</dbReference>
<evidence type="ECO:0000256" key="1">
    <source>
        <dbReference type="SAM" id="Phobius"/>
    </source>
</evidence>
<proteinExistence type="predicted"/>
<organism evidence="2">
    <name type="scientific">Siphoviridae sp. ctij073</name>
    <dbReference type="NCBI Taxonomy" id="2825625"/>
    <lineage>
        <taxon>Viruses</taxon>
        <taxon>Duplodnaviria</taxon>
        <taxon>Heunggongvirae</taxon>
        <taxon>Uroviricota</taxon>
        <taxon>Caudoviricetes</taxon>
    </lineage>
</organism>
<keyword evidence="1" id="KW-1133">Transmembrane helix</keyword>